<dbReference type="RefSeq" id="WP_377813843.1">
    <property type="nucleotide sequence ID" value="NZ_JBHRSJ010000012.1"/>
</dbReference>
<dbReference type="PANTHER" id="PTHR11122:SF13">
    <property type="entry name" value="GLUCOSE-6-PHOSPHATE 1-EPIMERASE"/>
    <property type="match status" value="1"/>
</dbReference>
<dbReference type="PANTHER" id="PTHR11122">
    <property type="entry name" value="APOSPORY-ASSOCIATED PROTEIN C-RELATED"/>
    <property type="match status" value="1"/>
</dbReference>
<sequence length="303" mass="33909">MHSQLATPQVERVEMDELPCWRVKTATAELLVAEQGAQVLSYQRNGEAPLIWLSEQAGFRRGQSVRGGVPVCWPWFGDLTRNPPAVQAMRQSTGPAPAHGEVRNLDWRLLDIVKDSGSVSLAFELVRPAGGLPHWPHAVDLNLAIRLDERLTLCLTSHNRDDHPVALTQALHTYLALGDIHQVSLEGLDGQRYIETLENWEERRQQGELRFTGETDRIYLGTPPKFTLRDPAWGRRIHLAASGSHSAIVWNPWIDKARRLSQFADDAWQRMLCIETANVLDDAVELAPGKSASLAFSLWSGPL</sequence>
<accession>A0ABV7ATZ4</accession>
<evidence type="ECO:0000256" key="2">
    <source>
        <dbReference type="ARBA" id="ARBA00005866"/>
    </source>
</evidence>
<proteinExistence type="inferred from homology"/>
<keyword evidence="3 4" id="KW-0413">Isomerase</keyword>
<dbReference type="SUPFAM" id="SSF74650">
    <property type="entry name" value="Galactose mutarotase-like"/>
    <property type="match status" value="1"/>
</dbReference>
<dbReference type="EMBL" id="JBHRSJ010000012">
    <property type="protein sequence ID" value="MFC2972217.1"/>
    <property type="molecule type" value="Genomic_DNA"/>
</dbReference>
<name>A0ABV7ATZ4_9GAMM</name>
<evidence type="ECO:0000256" key="4">
    <source>
        <dbReference type="PIRNR" id="PIRNR016020"/>
    </source>
</evidence>
<evidence type="ECO:0000256" key="3">
    <source>
        <dbReference type="ARBA" id="ARBA00023235"/>
    </source>
</evidence>
<dbReference type="Pfam" id="PF01263">
    <property type="entry name" value="Aldose_epim"/>
    <property type="match status" value="1"/>
</dbReference>
<evidence type="ECO:0000313" key="6">
    <source>
        <dbReference type="Proteomes" id="UP001595457"/>
    </source>
</evidence>
<dbReference type="EC" id="5.1.3.15" evidence="4"/>
<gene>
    <name evidence="5" type="ORF">ACFOJE_08325</name>
</gene>
<dbReference type="InterPro" id="IPR014718">
    <property type="entry name" value="GH-type_carb-bd"/>
</dbReference>
<organism evidence="5 6">
    <name type="scientific">Azotobacter bryophylli</name>
    <dbReference type="NCBI Taxonomy" id="1986537"/>
    <lineage>
        <taxon>Bacteria</taxon>
        <taxon>Pseudomonadati</taxon>
        <taxon>Pseudomonadota</taxon>
        <taxon>Gammaproteobacteria</taxon>
        <taxon>Pseudomonadales</taxon>
        <taxon>Pseudomonadaceae</taxon>
        <taxon>Azotobacter</taxon>
    </lineage>
</organism>
<keyword evidence="6" id="KW-1185">Reference proteome</keyword>
<dbReference type="InterPro" id="IPR025532">
    <property type="entry name" value="G6P_1-epimerase"/>
</dbReference>
<evidence type="ECO:0000313" key="5">
    <source>
        <dbReference type="EMBL" id="MFC2972217.1"/>
    </source>
</evidence>
<comment type="similarity">
    <text evidence="2 4">Belongs to the glucose-6-phosphate 1-epimerase family.</text>
</comment>
<comment type="catalytic activity">
    <reaction evidence="1">
        <text>alpha-D-glucose 6-phosphate = beta-D-glucose 6-phosphate</text>
        <dbReference type="Rhea" id="RHEA:16249"/>
        <dbReference type="ChEBI" id="CHEBI:58225"/>
        <dbReference type="ChEBI" id="CHEBI:58247"/>
        <dbReference type="EC" id="5.1.3.15"/>
    </reaction>
</comment>
<dbReference type="PIRSF" id="PIRSF016020">
    <property type="entry name" value="PHexose_mutarotase"/>
    <property type="match status" value="1"/>
</dbReference>
<dbReference type="Proteomes" id="UP001595457">
    <property type="component" value="Unassembled WGS sequence"/>
</dbReference>
<dbReference type="InterPro" id="IPR008183">
    <property type="entry name" value="Aldose_1/G6P_1-epimerase"/>
</dbReference>
<dbReference type="InterPro" id="IPR011013">
    <property type="entry name" value="Gal_mutarotase_sf_dom"/>
</dbReference>
<comment type="caution">
    <text evidence="5">The sequence shown here is derived from an EMBL/GenBank/DDBJ whole genome shotgun (WGS) entry which is preliminary data.</text>
</comment>
<reference evidence="6" key="1">
    <citation type="journal article" date="2019" name="Int. J. Syst. Evol. Microbiol.">
        <title>The Global Catalogue of Microorganisms (GCM) 10K type strain sequencing project: providing services to taxonomists for standard genome sequencing and annotation.</title>
        <authorList>
            <consortium name="The Broad Institute Genomics Platform"/>
            <consortium name="The Broad Institute Genome Sequencing Center for Infectious Disease"/>
            <person name="Wu L."/>
            <person name="Ma J."/>
        </authorList>
    </citation>
    <scope>NUCLEOTIDE SEQUENCE [LARGE SCALE GENOMIC DNA]</scope>
    <source>
        <strain evidence="6">KCTC 62195</strain>
    </source>
</reference>
<dbReference type="CDD" id="cd09020">
    <property type="entry name" value="D-hex-6-P-epi_like"/>
    <property type="match status" value="1"/>
</dbReference>
<dbReference type="GO" id="GO:0016853">
    <property type="term" value="F:isomerase activity"/>
    <property type="evidence" value="ECO:0007669"/>
    <property type="project" value="UniProtKB-KW"/>
</dbReference>
<protein>
    <recommendedName>
        <fullName evidence="4">Putative glucose-6-phosphate 1-epimerase</fullName>
        <ecNumber evidence="4">5.1.3.15</ecNumber>
    </recommendedName>
</protein>
<dbReference type="Gene3D" id="2.70.98.10">
    <property type="match status" value="1"/>
</dbReference>
<evidence type="ECO:0000256" key="1">
    <source>
        <dbReference type="ARBA" id="ARBA00001096"/>
    </source>
</evidence>